<feature type="compositionally biased region" description="Basic and acidic residues" evidence="1">
    <location>
        <begin position="1"/>
        <end position="14"/>
    </location>
</feature>
<comment type="caution">
    <text evidence="2">The sequence shown here is derived from an EMBL/GenBank/DDBJ whole genome shotgun (WGS) entry which is preliminary data.</text>
</comment>
<dbReference type="Proteomes" id="UP001055247">
    <property type="component" value="Unassembled WGS sequence"/>
</dbReference>
<name>A0AAV4ZQR6_9HYPH</name>
<dbReference type="AlphaFoldDB" id="A0AAV4ZQR6"/>
<proteinExistence type="predicted"/>
<keyword evidence="3" id="KW-1185">Reference proteome</keyword>
<sequence>MSGENGRRPGRADEASEMDAAGTPLERIAAALGYPATIFTSGLAVEPRLRETAELLRLWAKVHEPDDAQRILAFVAAIIAEQA</sequence>
<dbReference type="EMBL" id="BPQO01000016">
    <property type="protein sequence ID" value="GJD90221.1"/>
    <property type="molecule type" value="Genomic_DNA"/>
</dbReference>
<reference evidence="2" key="2">
    <citation type="submission" date="2021-08" db="EMBL/GenBank/DDBJ databases">
        <authorList>
            <person name="Tani A."/>
            <person name="Ola A."/>
            <person name="Ogura Y."/>
            <person name="Katsura K."/>
            <person name="Hayashi T."/>
        </authorList>
    </citation>
    <scope>NUCLEOTIDE SEQUENCE</scope>
    <source>
        <strain evidence="2">DSM 16372</strain>
    </source>
</reference>
<evidence type="ECO:0000256" key="1">
    <source>
        <dbReference type="SAM" id="MobiDB-lite"/>
    </source>
</evidence>
<protein>
    <submittedName>
        <fullName evidence="2">Uncharacterized protein</fullName>
    </submittedName>
</protein>
<gene>
    <name evidence="2" type="ORF">BHAOGJBA_3756</name>
</gene>
<reference evidence="2" key="1">
    <citation type="journal article" date="2016" name="Front. Microbiol.">
        <title>Genome Sequence of the Piezophilic, Mesophilic Sulfate-Reducing Bacterium Desulfovibrio indicus J2T.</title>
        <authorList>
            <person name="Cao J."/>
            <person name="Maignien L."/>
            <person name="Shao Z."/>
            <person name="Alain K."/>
            <person name="Jebbar M."/>
        </authorList>
    </citation>
    <scope>NUCLEOTIDE SEQUENCE</scope>
    <source>
        <strain evidence="2">DSM 16372</strain>
    </source>
</reference>
<feature type="region of interest" description="Disordered" evidence="1">
    <location>
        <begin position="1"/>
        <end position="20"/>
    </location>
</feature>
<dbReference type="RefSeq" id="WP_066921071.1">
    <property type="nucleotide sequence ID" value="NZ_BPQO01000016.1"/>
</dbReference>
<organism evidence="2 3">
    <name type="scientific">Methylobacterium hispanicum</name>
    <dbReference type="NCBI Taxonomy" id="270350"/>
    <lineage>
        <taxon>Bacteria</taxon>
        <taxon>Pseudomonadati</taxon>
        <taxon>Pseudomonadota</taxon>
        <taxon>Alphaproteobacteria</taxon>
        <taxon>Hyphomicrobiales</taxon>
        <taxon>Methylobacteriaceae</taxon>
        <taxon>Methylobacterium</taxon>
    </lineage>
</organism>
<evidence type="ECO:0000313" key="3">
    <source>
        <dbReference type="Proteomes" id="UP001055247"/>
    </source>
</evidence>
<accession>A0AAV4ZQR6</accession>
<evidence type="ECO:0000313" key="2">
    <source>
        <dbReference type="EMBL" id="GJD90221.1"/>
    </source>
</evidence>